<gene>
    <name evidence="2" type="ordered locus">Psta_2886</name>
</gene>
<dbReference type="EMBL" id="CP001848">
    <property type="protein sequence ID" value="ADB17551.1"/>
    <property type="molecule type" value="Genomic_DNA"/>
</dbReference>
<dbReference type="HOGENOM" id="CLU_1197903_0_0_0"/>
<organism evidence="2 3">
    <name type="scientific">Pirellula staleyi (strain ATCC 27377 / DSM 6068 / ICPB 4128)</name>
    <name type="common">Pirella staleyi</name>
    <dbReference type="NCBI Taxonomy" id="530564"/>
    <lineage>
        <taxon>Bacteria</taxon>
        <taxon>Pseudomonadati</taxon>
        <taxon>Planctomycetota</taxon>
        <taxon>Planctomycetia</taxon>
        <taxon>Pirellulales</taxon>
        <taxon>Pirellulaceae</taxon>
        <taxon>Pirellula</taxon>
    </lineage>
</organism>
<reference evidence="2 3" key="1">
    <citation type="journal article" date="2009" name="Stand. Genomic Sci.">
        <title>Complete genome sequence of Pirellula staleyi type strain (ATCC 27377).</title>
        <authorList>
            <person name="Clum A."/>
            <person name="Tindall B.J."/>
            <person name="Sikorski J."/>
            <person name="Ivanova N."/>
            <person name="Mavrommatis K."/>
            <person name="Lucas S."/>
            <person name="Glavina del Rio T."/>
            <person name="Nolan M."/>
            <person name="Chen F."/>
            <person name="Tice H."/>
            <person name="Pitluck S."/>
            <person name="Cheng J.F."/>
            <person name="Chertkov O."/>
            <person name="Brettin T."/>
            <person name="Han C."/>
            <person name="Detter J.C."/>
            <person name="Kuske C."/>
            <person name="Bruce D."/>
            <person name="Goodwin L."/>
            <person name="Ovchinikova G."/>
            <person name="Pati A."/>
            <person name="Mikhailova N."/>
            <person name="Chen A."/>
            <person name="Palaniappan K."/>
            <person name="Land M."/>
            <person name="Hauser L."/>
            <person name="Chang Y.J."/>
            <person name="Jeffries C.D."/>
            <person name="Chain P."/>
            <person name="Rohde M."/>
            <person name="Goker M."/>
            <person name="Bristow J."/>
            <person name="Eisen J.A."/>
            <person name="Markowitz V."/>
            <person name="Hugenholtz P."/>
            <person name="Kyrpides N.C."/>
            <person name="Klenk H.P."/>
            <person name="Lapidus A."/>
        </authorList>
    </citation>
    <scope>NUCLEOTIDE SEQUENCE [LARGE SCALE GENOMIC DNA]</scope>
    <source>
        <strain evidence="3">ATCC 27377 / DSM 6068 / ICPB 4128</strain>
    </source>
</reference>
<dbReference type="OrthoDB" id="284830at2"/>
<evidence type="ECO:0000313" key="2">
    <source>
        <dbReference type="EMBL" id="ADB17551.1"/>
    </source>
</evidence>
<accession>D2R8L0</accession>
<keyword evidence="1" id="KW-0472">Membrane</keyword>
<feature type="transmembrane region" description="Helical" evidence="1">
    <location>
        <begin position="140"/>
        <end position="162"/>
    </location>
</feature>
<dbReference type="Proteomes" id="UP000001887">
    <property type="component" value="Chromosome"/>
</dbReference>
<evidence type="ECO:0000313" key="3">
    <source>
        <dbReference type="Proteomes" id="UP000001887"/>
    </source>
</evidence>
<keyword evidence="1" id="KW-0812">Transmembrane</keyword>
<dbReference type="eggNOG" id="ENOG5032X62">
    <property type="taxonomic scope" value="Bacteria"/>
</dbReference>
<evidence type="ECO:0000256" key="1">
    <source>
        <dbReference type="SAM" id="Phobius"/>
    </source>
</evidence>
<protein>
    <submittedName>
        <fullName evidence="2">Uncharacterized protein</fullName>
    </submittedName>
</protein>
<name>D2R8L0_PIRSD</name>
<feature type="transmembrane region" description="Helical" evidence="1">
    <location>
        <begin position="208"/>
        <end position="230"/>
    </location>
</feature>
<feature type="transmembrane region" description="Helical" evidence="1">
    <location>
        <begin position="75"/>
        <end position="96"/>
    </location>
</feature>
<keyword evidence="3" id="KW-1185">Reference proteome</keyword>
<dbReference type="STRING" id="530564.Psta_2886"/>
<dbReference type="KEGG" id="psl:Psta_2886"/>
<dbReference type="AlphaFoldDB" id="D2R8L0"/>
<proteinExistence type="predicted"/>
<sequence length="231" mass="24809">MPIDVTCGKCLTRFQVSEKFAGRSGPCPKCKTVIKVPELKEEVKVHAPEPSGPKDSKGELVLNPILRKESKLSPLLIGAIAGGILLTLIAAVALRISAPKPGQVSQLMIGIGAVLLAPPLAAAGYAILRDDELEPHRGTALLVRLIAPSIVYPLLWGVYWYIFWQIKLPPPPPFTAIAIVVPLVIGVGALTANASLDLEFGTGAFHYAVYLAATIVLRMLMGMHAFWQIYT</sequence>
<keyword evidence="1" id="KW-1133">Transmembrane helix</keyword>
<feature type="transmembrane region" description="Helical" evidence="1">
    <location>
        <begin position="108"/>
        <end position="128"/>
    </location>
</feature>
<feature type="transmembrane region" description="Helical" evidence="1">
    <location>
        <begin position="174"/>
        <end position="196"/>
    </location>
</feature>